<proteinExistence type="inferred from homology"/>
<feature type="compositionally biased region" description="Polar residues" evidence="8">
    <location>
        <begin position="1"/>
        <end position="26"/>
    </location>
</feature>
<gene>
    <name evidence="11" type="ORF">ACFOMF_04655</name>
</gene>
<comment type="caution">
    <text evidence="11">The sequence shown here is derived from an EMBL/GenBank/DDBJ whole genome shotgun (WGS) entry which is preliminary data.</text>
</comment>
<feature type="region of interest" description="Disordered" evidence="8">
    <location>
        <begin position="1"/>
        <end position="33"/>
    </location>
</feature>
<dbReference type="InterPro" id="IPR010279">
    <property type="entry name" value="YqjD/ElaB"/>
</dbReference>
<dbReference type="Pfam" id="PF19029">
    <property type="entry name" value="DUF883_C"/>
    <property type="match status" value="1"/>
</dbReference>
<comment type="subcellular location">
    <subcellularLocation>
        <location evidence="1">Cell inner membrane</location>
        <topology evidence="1">Single-pass membrane protein</topology>
    </subcellularLocation>
</comment>
<evidence type="ECO:0000259" key="9">
    <source>
        <dbReference type="Pfam" id="PF05957"/>
    </source>
</evidence>
<keyword evidence="6" id="KW-1133">Transmembrane helix</keyword>
<evidence type="ECO:0000256" key="3">
    <source>
        <dbReference type="ARBA" id="ARBA00022475"/>
    </source>
</evidence>
<comment type="similarity">
    <text evidence="2">Belongs to the ElaB/YgaM/YqjD family.</text>
</comment>
<evidence type="ECO:0000259" key="10">
    <source>
        <dbReference type="Pfam" id="PF19029"/>
    </source>
</evidence>
<dbReference type="RefSeq" id="WP_386361703.1">
    <property type="nucleotide sequence ID" value="NZ_JBHRXZ010000012.1"/>
</dbReference>
<keyword evidence="7" id="KW-0472">Membrane</keyword>
<accession>A0ABV7T3Z2</accession>
<feature type="domain" description="DUF883" evidence="10">
    <location>
        <begin position="113"/>
        <end position="138"/>
    </location>
</feature>
<keyword evidence="5" id="KW-0812">Transmembrane</keyword>
<dbReference type="EMBL" id="JBHRXZ010000012">
    <property type="protein sequence ID" value="MFC3607072.1"/>
    <property type="molecule type" value="Genomic_DNA"/>
</dbReference>
<evidence type="ECO:0000256" key="5">
    <source>
        <dbReference type="ARBA" id="ARBA00022692"/>
    </source>
</evidence>
<evidence type="ECO:0000256" key="8">
    <source>
        <dbReference type="SAM" id="MobiDB-lite"/>
    </source>
</evidence>
<feature type="domain" description="DUF883" evidence="9">
    <location>
        <begin position="53"/>
        <end position="97"/>
    </location>
</feature>
<protein>
    <submittedName>
        <fullName evidence="11">YqjD family protein</fullName>
    </submittedName>
</protein>
<organism evidence="11 12">
    <name type="scientific">Stutzerimonas tarimensis</name>
    <dbReference type="NCBI Taxonomy" id="1507735"/>
    <lineage>
        <taxon>Bacteria</taxon>
        <taxon>Pseudomonadati</taxon>
        <taxon>Pseudomonadota</taxon>
        <taxon>Gammaproteobacteria</taxon>
        <taxon>Pseudomonadales</taxon>
        <taxon>Pseudomonadaceae</taxon>
        <taxon>Stutzerimonas</taxon>
    </lineage>
</organism>
<dbReference type="Pfam" id="PF05957">
    <property type="entry name" value="DUF883"/>
    <property type="match status" value="1"/>
</dbReference>
<evidence type="ECO:0000256" key="6">
    <source>
        <dbReference type="ARBA" id="ARBA00022989"/>
    </source>
</evidence>
<evidence type="ECO:0000313" key="11">
    <source>
        <dbReference type="EMBL" id="MFC3607072.1"/>
    </source>
</evidence>
<dbReference type="PANTHER" id="PTHR35893:SF3">
    <property type="entry name" value="INNER MEMBRANE PROTEIN"/>
    <property type="match status" value="1"/>
</dbReference>
<evidence type="ECO:0000256" key="1">
    <source>
        <dbReference type="ARBA" id="ARBA00004377"/>
    </source>
</evidence>
<keyword evidence="4" id="KW-0997">Cell inner membrane</keyword>
<evidence type="ECO:0000256" key="4">
    <source>
        <dbReference type="ARBA" id="ARBA00022519"/>
    </source>
</evidence>
<evidence type="ECO:0000256" key="7">
    <source>
        <dbReference type="ARBA" id="ARBA00023136"/>
    </source>
</evidence>
<dbReference type="InterPro" id="IPR043604">
    <property type="entry name" value="DUF883_N"/>
</dbReference>
<evidence type="ECO:0000256" key="2">
    <source>
        <dbReference type="ARBA" id="ARBA00010423"/>
    </source>
</evidence>
<sequence>MTLEPTNNDVTGNDVTGVSPEATSQSDKAEKAPLVNKEAHRKNLQAAQNALVDEFHTLIADAERLLKFTQGSTDSQASELREKVNENISRAKSMLHEREEDVRGQCQVYMQSTEEYVHSRPWQALGIAAGVGFLLGLVTRR</sequence>
<keyword evidence="3" id="KW-1003">Cell membrane</keyword>
<evidence type="ECO:0000313" key="12">
    <source>
        <dbReference type="Proteomes" id="UP001595630"/>
    </source>
</evidence>
<dbReference type="PANTHER" id="PTHR35893">
    <property type="entry name" value="INNER MEMBRANE PROTEIN-RELATED"/>
    <property type="match status" value="1"/>
</dbReference>
<dbReference type="InterPro" id="IPR043605">
    <property type="entry name" value="DUF883_C"/>
</dbReference>
<keyword evidence="12" id="KW-1185">Reference proteome</keyword>
<name>A0ABV7T3Z2_9GAMM</name>
<dbReference type="Proteomes" id="UP001595630">
    <property type="component" value="Unassembled WGS sequence"/>
</dbReference>
<reference evidence="12" key="1">
    <citation type="journal article" date="2019" name="Int. J. Syst. Evol. Microbiol.">
        <title>The Global Catalogue of Microorganisms (GCM) 10K type strain sequencing project: providing services to taxonomists for standard genome sequencing and annotation.</title>
        <authorList>
            <consortium name="The Broad Institute Genomics Platform"/>
            <consortium name="The Broad Institute Genome Sequencing Center for Infectious Disease"/>
            <person name="Wu L."/>
            <person name="Ma J."/>
        </authorList>
    </citation>
    <scope>NUCLEOTIDE SEQUENCE [LARGE SCALE GENOMIC DNA]</scope>
    <source>
        <strain evidence="12">KCTC 42447</strain>
    </source>
</reference>